<organism evidence="2">
    <name type="scientific">Methylobacterium bullatum</name>
    <dbReference type="NCBI Taxonomy" id="570505"/>
    <lineage>
        <taxon>Bacteria</taxon>
        <taxon>Pseudomonadati</taxon>
        <taxon>Pseudomonadota</taxon>
        <taxon>Alphaproteobacteria</taxon>
        <taxon>Hyphomicrobiales</taxon>
        <taxon>Methylobacteriaceae</taxon>
        <taxon>Methylobacterium</taxon>
    </lineage>
</organism>
<protein>
    <submittedName>
        <fullName evidence="2">Uncharacterized protein</fullName>
    </submittedName>
</protein>
<gene>
    <name evidence="2" type="ORF">MBUL_04426</name>
</gene>
<feature type="transmembrane region" description="Helical" evidence="1">
    <location>
        <begin position="133"/>
        <end position="157"/>
    </location>
</feature>
<feature type="transmembrane region" description="Helical" evidence="1">
    <location>
        <begin position="12"/>
        <end position="38"/>
    </location>
</feature>
<keyword evidence="1" id="KW-0812">Transmembrane</keyword>
<keyword evidence="1" id="KW-1133">Transmembrane helix</keyword>
<dbReference type="EMBL" id="LR743504">
    <property type="protein sequence ID" value="CAA2107964.1"/>
    <property type="molecule type" value="Genomic_DNA"/>
</dbReference>
<feature type="transmembrane region" description="Helical" evidence="1">
    <location>
        <begin position="90"/>
        <end position="113"/>
    </location>
</feature>
<proteinExistence type="predicted"/>
<keyword evidence="1" id="KW-0472">Membrane</keyword>
<reference evidence="2" key="1">
    <citation type="submission" date="2019-12" db="EMBL/GenBank/DDBJ databases">
        <authorList>
            <person name="Cremers G."/>
        </authorList>
    </citation>
    <scope>NUCLEOTIDE SEQUENCE</scope>
    <source>
        <strain evidence="2">Mbul1</strain>
    </source>
</reference>
<sequence length="174" mass="18162">MNPNTRRWVISGVFGLFVGWAIGGVIFPALTAFIGMMVRPTPGMRDAAITWPGPALDMLPFLAFGLQASVVIAVTLLLARVADERRRIGWGCLAVGGAILLNGIVLLAVTGVLDWLLDRDSGGTSGGEASAGFFLLLLGLPYALLCIALLAGGAMMLRRRPTSQPQGGTGRSGL</sequence>
<name>A0A679J3M0_9HYPH</name>
<dbReference type="AlphaFoldDB" id="A0A679J3M0"/>
<feature type="transmembrane region" description="Helical" evidence="1">
    <location>
        <begin position="58"/>
        <end position="78"/>
    </location>
</feature>
<evidence type="ECO:0000313" key="2">
    <source>
        <dbReference type="EMBL" id="CAA2107964.1"/>
    </source>
</evidence>
<evidence type="ECO:0000256" key="1">
    <source>
        <dbReference type="SAM" id="Phobius"/>
    </source>
</evidence>
<accession>A0A679J3M0</accession>